<feature type="compositionally biased region" description="Polar residues" evidence="1">
    <location>
        <begin position="440"/>
        <end position="458"/>
    </location>
</feature>
<sequence>MQPSSSSIKPLDTRETLDYDNLNIITHPPPPRRRQSGVSLIPFRPYVKCLTSIRQPFSYANGTDKWTVMGGDEVFFTQPNARCIGSLLGDCHISDIIRWDIEGESTRLPMMCKLWMIVDGAVVERGKPHLVQDAAIQVCLTGQNLRMVRSFQQKKHQEQSLSTTTIVDRKRRHSWHDLNEYHSVPYYQYTRPVRAEFQEGTQCDLDNEYFIGQQEVLIDMEEHVTKANQIQKFRRDNARETIHYSSIPEEHAHISITTQTETLFVNQSTAIDYQFVRMYNLNLETNEILLSSIVNPYRRVVPSKEFSDVLTFHRLGKEYKHRPTSTGDDFPHWWLRLTTDLILADFITNQGEEKEKSLPPPSPRHDQSIQTDVEKSRPSSTTTSNHYESIDELGDESHRQRIDSRLSDLTHIEHTPVRNSRHVKQHSSSSKHSEADYNLFVSSLNHQQQSSTPDNQSNRTERHYSSMNTTPIRERRMESESTVVLGNLLERYEKTLRERQRAFTIINDQLLDIDDVLNHYRSKVQNIEQSNATMELYRDISLLSARSKDDRSVSSLTNVTRDKYRTMPDITPEEMLQGYVSSPRRHLTTSERQPRFVAPPPSEVIRPDYCTLCFEDHHSSSAWVKYNERRVEQLQRRIDLMLQIDDNEEADMLLTRSVYPTTIATVSQRIDDILLRKPQYRSPLLFPPDRIVSPRRYHYRLPYRSNQSLPATPHQTSRTGTRSTTPISKSVRISTRSVPTTPRAQKLSTSTSASSTSRPIVSILRRTSVPTTNVTESTHVWRSKVDGKLHTLKPFSIPRYYRLYNDASFREMYNFSRLLDRCLAPERTNDYSSLLTSYLLDQQLLSPLTSAA</sequence>
<dbReference type="EMBL" id="CAJNOJ010000088">
    <property type="protein sequence ID" value="CAF1079462.1"/>
    <property type="molecule type" value="Genomic_DNA"/>
</dbReference>
<evidence type="ECO:0000313" key="2">
    <source>
        <dbReference type="EMBL" id="CAF1044189.1"/>
    </source>
</evidence>
<dbReference type="AlphaFoldDB" id="A0A814MHJ6"/>
<keyword evidence="4" id="KW-1185">Reference proteome</keyword>
<organism evidence="3 5">
    <name type="scientific">Adineta ricciae</name>
    <name type="common">Rotifer</name>
    <dbReference type="NCBI Taxonomy" id="249248"/>
    <lineage>
        <taxon>Eukaryota</taxon>
        <taxon>Metazoa</taxon>
        <taxon>Spiralia</taxon>
        <taxon>Gnathifera</taxon>
        <taxon>Rotifera</taxon>
        <taxon>Eurotatoria</taxon>
        <taxon>Bdelloidea</taxon>
        <taxon>Adinetida</taxon>
        <taxon>Adinetidae</taxon>
        <taxon>Adineta</taxon>
    </lineage>
</organism>
<dbReference type="Proteomes" id="UP000663828">
    <property type="component" value="Unassembled WGS sequence"/>
</dbReference>
<evidence type="ECO:0000256" key="1">
    <source>
        <dbReference type="SAM" id="MobiDB-lite"/>
    </source>
</evidence>
<gene>
    <name evidence="3" type="ORF">EDS130_LOCUS18884</name>
    <name evidence="2" type="ORF">XAT740_LOCUS15426</name>
</gene>
<evidence type="ECO:0000313" key="3">
    <source>
        <dbReference type="EMBL" id="CAF1079462.1"/>
    </source>
</evidence>
<proteinExistence type="predicted"/>
<evidence type="ECO:0000313" key="4">
    <source>
        <dbReference type="Proteomes" id="UP000663828"/>
    </source>
</evidence>
<feature type="compositionally biased region" description="Polar residues" evidence="1">
    <location>
        <begin position="378"/>
        <end position="387"/>
    </location>
</feature>
<name>A0A814MHJ6_ADIRI</name>
<dbReference type="Proteomes" id="UP000663852">
    <property type="component" value="Unassembled WGS sequence"/>
</dbReference>
<feature type="region of interest" description="Disordered" evidence="1">
    <location>
        <begin position="352"/>
        <end position="466"/>
    </location>
</feature>
<feature type="region of interest" description="Disordered" evidence="1">
    <location>
        <begin position="702"/>
        <end position="754"/>
    </location>
</feature>
<accession>A0A814MHJ6</accession>
<dbReference type="EMBL" id="CAJNOR010000952">
    <property type="protein sequence ID" value="CAF1044189.1"/>
    <property type="molecule type" value="Genomic_DNA"/>
</dbReference>
<feature type="compositionally biased region" description="Basic and acidic residues" evidence="1">
    <location>
        <begin position="352"/>
        <end position="377"/>
    </location>
</feature>
<evidence type="ECO:0000313" key="5">
    <source>
        <dbReference type="Proteomes" id="UP000663852"/>
    </source>
</evidence>
<comment type="caution">
    <text evidence="3">The sequence shown here is derived from an EMBL/GenBank/DDBJ whole genome shotgun (WGS) entry which is preliminary data.</text>
</comment>
<feature type="compositionally biased region" description="Polar residues" evidence="1">
    <location>
        <begin position="704"/>
        <end position="747"/>
    </location>
</feature>
<reference evidence="3" key="1">
    <citation type="submission" date="2021-02" db="EMBL/GenBank/DDBJ databases">
        <authorList>
            <person name="Nowell W R."/>
        </authorList>
    </citation>
    <scope>NUCLEOTIDE SEQUENCE</scope>
</reference>
<feature type="compositionally biased region" description="Basic and acidic residues" evidence="1">
    <location>
        <begin position="395"/>
        <end position="416"/>
    </location>
</feature>
<dbReference type="OrthoDB" id="9998312at2759"/>
<protein>
    <submittedName>
        <fullName evidence="3">Uncharacterized protein</fullName>
    </submittedName>
</protein>